<accession>A0A560WDF7</accession>
<dbReference type="InterPro" id="IPR003870">
    <property type="entry name" value="DUF222"/>
</dbReference>
<dbReference type="CDD" id="cd00085">
    <property type="entry name" value="HNHc"/>
    <property type="match status" value="1"/>
</dbReference>
<comment type="caution">
    <text evidence="2">The sequence shown here is derived from an EMBL/GenBank/DDBJ whole genome shotgun (WGS) entry which is preliminary data.</text>
</comment>
<dbReference type="Proteomes" id="UP000315628">
    <property type="component" value="Unassembled WGS sequence"/>
</dbReference>
<sequence length="508" mass="53397">MANGWTGPAGPGLPAAVAAREVVDWLSTVGAESLAEAEALEVIGLLERAKGAAAAAQARLTVSFVKGRDAAVAAVEGSGEIDARTARQRRAAARSEVALARRCSPSQADRHVGLARALVDELPETMAALTAGDISEWRATVVARGTACLSRADRLEADRRLAPDLDRLGDRGIDRAARRVSAELDAESVVERHRRAVASRSVSVRPAPDGMAWLSILGPLVDVVGAHAALTAAEQARWVATGDPARDAARAGDERGRGAWMADTALERLSGRGEGEVQPVEIGLVMTPAALLPRLGDVSGGPCGHEASNGPVEVPGWGSIPGAAVREHLARLLEGPAAGAAEHNASGESAETSAERERRVWLRRLFTGPDGRDLVATDSRRRLFGGALRAMLMMRDPTCRIPWCDAPTREIDHVRAVADGGETSAANAMGVCSRHNLDKETPGWGVEVRRSGLDPGESTHMVRLATPTGVVYDAQAPPLRGHGTHPPPAEEAFSPLERYLEHLIAAAA</sequence>
<protein>
    <submittedName>
        <fullName evidence="2">Uncharacterized protein DUF222</fullName>
    </submittedName>
</protein>
<gene>
    <name evidence="2" type="ORF">FB557_1208</name>
</gene>
<dbReference type="Pfam" id="PF02720">
    <property type="entry name" value="DUF222"/>
    <property type="match status" value="1"/>
</dbReference>
<dbReference type="AlphaFoldDB" id="A0A560WDF7"/>
<dbReference type="InterPro" id="IPR003615">
    <property type="entry name" value="HNH_nuc"/>
</dbReference>
<evidence type="ECO:0000313" key="3">
    <source>
        <dbReference type="Proteomes" id="UP000315628"/>
    </source>
</evidence>
<name>A0A560WDF7_9MICO</name>
<keyword evidence="3" id="KW-1185">Reference proteome</keyword>
<evidence type="ECO:0000313" key="2">
    <source>
        <dbReference type="EMBL" id="TWD15687.1"/>
    </source>
</evidence>
<dbReference type="SMART" id="SM00507">
    <property type="entry name" value="HNHc"/>
    <property type="match status" value="1"/>
</dbReference>
<dbReference type="EMBL" id="VIUW01000002">
    <property type="protein sequence ID" value="TWD15687.1"/>
    <property type="molecule type" value="Genomic_DNA"/>
</dbReference>
<proteinExistence type="predicted"/>
<organism evidence="2 3">
    <name type="scientific">Marihabitans asiaticum</name>
    <dbReference type="NCBI Taxonomy" id="415218"/>
    <lineage>
        <taxon>Bacteria</taxon>
        <taxon>Bacillati</taxon>
        <taxon>Actinomycetota</taxon>
        <taxon>Actinomycetes</taxon>
        <taxon>Micrococcales</taxon>
        <taxon>Intrasporangiaceae</taxon>
        <taxon>Marihabitans</taxon>
    </lineage>
</organism>
<reference evidence="2 3" key="1">
    <citation type="submission" date="2019-06" db="EMBL/GenBank/DDBJ databases">
        <title>Sequencing the genomes of 1000 actinobacteria strains.</title>
        <authorList>
            <person name="Klenk H.-P."/>
        </authorList>
    </citation>
    <scope>NUCLEOTIDE SEQUENCE [LARGE SCALE GENOMIC DNA]</scope>
    <source>
        <strain evidence="2 3">DSM 18935</strain>
    </source>
</reference>
<evidence type="ECO:0000259" key="1">
    <source>
        <dbReference type="SMART" id="SM00507"/>
    </source>
</evidence>
<feature type="domain" description="HNH nuclease" evidence="1">
    <location>
        <begin position="387"/>
        <end position="437"/>
    </location>
</feature>